<dbReference type="PANTHER" id="PTHR34699">
    <property type="match status" value="1"/>
</dbReference>
<dbReference type="Proteomes" id="UP000028549">
    <property type="component" value="Unassembled WGS sequence"/>
</dbReference>
<keyword evidence="8" id="KW-0464">Manganese</keyword>
<feature type="domain" description="Non-canonical purine NTP phosphatase/PRRC1" evidence="12">
    <location>
        <begin position="6"/>
        <end position="160"/>
    </location>
</feature>
<comment type="cofactor">
    <cofactor evidence="2">
        <name>Mg(2+)</name>
        <dbReference type="ChEBI" id="CHEBI:18420"/>
    </cofactor>
</comment>
<evidence type="ECO:0000256" key="6">
    <source>
        <dbReference type="ARBA" id="ARBA00022842"/>
    </source>
</evidence>
<dbReference type="InterPro" id="IPR029001">
    <property type="entry name" value="ITPase-like_fam"/>
</dbReference>
<evidence type="ECO:0000256" key="9">
    <source>
        <dbReference type="ARBA" id="ARBA00038901"/>
    </source>
</evidence>
<evidence type="ECO:0000256" key="5">
    <source>
        <dbReference type="ARBA" id="ARBA00022801"/>
    </source>
</evidence>
<dbReference type="NCBIfam" id="NF002850">
    <property type="entry name" value="PRK03114.1"/>
    <property type="match status" value="1"/>
</dbReference>
<dbReference type="GO" id="GO:0000166">
    <property type="term" value="F:nucleotide binding"/>
    <property type="evidence" value="ECO:0007669"/>
    <property type="project" value="UniProtKB-KW"/>
</dbReference>
<dbReference type="EC" id="3.6.1.73" evidence="9"/>
<reference evidence="13 14" key="1">
    <citation type="journal article" date="2005" name="Int. J. Syst. Evol. Microbiol.">
        <title>Bacillus cibi sp. nov., isolated from jeotgal, a traditional Korean fermented seafood.</title>
        <authorList>
            <person name="Yoon J.H."/>
            <person name="Lee C.H."/>
            <person name="Oh T.K."/>
        </authorList>
    </citation>
    <scope>NUCLEOTIDE SEQUENCE [LARGE SCALE GENOMIC DNA]</scope>
    <source>
        <strain evidence="13 14">DSM 16189</strain>
    </source>
</reference>
<protein>
    <recommendedName>
        <fullName evidence="9">inosine/xanthosine triphosphatase</fullName>
        <ecNumber evidence="9">3.6.1.73</ecNumber>
    </recommendedName>
</protein>
<dbReference type="GO" id="GO:0046872">
    <property type="term" value="F:metal ion binding"/>
    <property type="evidence" value="ECO:0007669"/>
    <property type="project" value="UniProtKB-KW"/>
</dbReference>
<comment type="caution">
    <text evidence="13">The sequence shown here is derived from an EMBL/GenBank/DDBJ whole genome shotgun (WGS) entry which is preliminary data.</text>
</comment>
<dbReference type="STRING" id="246786.GS18_0207755"/>
<dbReference type="OrthoDB" id="164951at2"/>
<dbReference type="Gene3D" id="3.90.950.10">
    <property type="match status" value="1"/>
</dbReference>
<dbReference type="RefSeq" id="WP_029565848.1">
    <property type="nucleotide sequence ID" value="NZ_JNVC02000003.1"/>
</dbReference>
<keyword evidence="7" id="KW-0546">Nucleotide metabolism</keyword>
<sequence length="172" mass="18648">MKIAIGTLNQAKVNAVKECIDQLGSYTLSSTSVSSGVADQPFSDEETIQGAVNRAQRVREEENADIGIGLEGGMIETDEGFFLCNWGALSVQGTDPIIAGGARIPLPAEIGRKVKSGIELKLVMDEYADKENVSQKEGAVGIFTGGLVTRKEMFKHICLLLFGQYFYQIKQK</sequence>
<evidence type="ECO:0000256" key="8">
    <source>
        <dbReference type="ARBA" id="ARBA00023211"/>
    </source>
</evidence>
<comment type="cofactor">
    <cofactor evidence="1">
        <name>Mn(2+)</name>
        <dbReference type="ChEBI" id="CHEBI:29035"/>
    </cofactor>
</comment>
<dbReference type="InterPro" id="IPR026533">
    <property type="entry name" value="NTPase/PRRC1"/>
</dbReference>
<keyword evidence="4" id="KW-0547">Nucleotide-binding</keyword>
<dbReference type="AlphaFoldDB" id="A0A084H0S2"/>
<comment type="catalytic activity">
    <reaction evidence="11">
        <text>XTP + H2O = XDP + phosphate + H(+)</text>
        <dbReference type="Rhea" id="RHEA:28406"/>
        <dbReference type="ChEBI" id="CHEBI:15377"/>
        <dbReference type="ChEBI" id="CHEBI:15378"/>
        <dbReference type="ChEBI" id="CHEBI:43474"/>
        <dbReference type="ChEBI" id="CHEBI:59884"/>
        <dbReference type="ChEBI" id="CHEBI:61314"/>
        <dbReference type="EC" id="3.6.1.73"/>
    </reaction>
</comment>
<name>A0A084H0S2_METID</name>
<accession>A0A084H0S2</accession>
<evidence type="ECO:0000256" key="11">
    <source>
        <dbReference type="ARBA" id="ARBA00048781"/>
    </source>
</evidence>
<evidence type="ECO:0000256" key="10">
    <source>
        <dbReference type="ARBA" id="ARBA00048174"/>
    </source>
</evidence>
<evidence type="ECO:0000313" key="14">
    <source>
        <dbReference type="Proteomes" id="UP000028549"/>
    </source>
</evidence>
<keyword evidence="6" id="KW-0460">Magnesium</keyword>
<comment type="catalytic activity">
    <reaction evidence="10">
        <text>ITP + H2O = IDP + phosphate + H(+)</text>
        <dbReference type="Rhea" id="RHEA:28330"/>
        <dbReference type="ChEBI" id="CHEBI:15377"/>
        <dbReference type="ChEBI" id="CHEBI:15378"/>
        <dbReference type="ChEBI" id="CHEBI:43474"/>
        <dbReference type="ChEBI" id="CHEBI:58280"/>
        <dbReference type="ChEBI" id="CHEBI:61402"/>
        <dbReference type="EC" id="3.6.1.73"/>
    </reaction>
</comment>
<organism evidence="13 14">
    <name type="scientific">Metabacillus indicus</name>
    <name type="common">Bacillus indicus</name>
    <dbReference type="NCBI Taxonomy" id="246786"/>
    <lineage>
        <taxon>Bacteria</taxon>
        <taxon>Bacillati</taxon>
        <taxon>Bacillota</taxon>
        <taxon>Bacilli</taxon>
        <taxon>Bacillales</taxon>
        <taxon>Bacillaceae</taxon>
        <taxon>Metabacillus</taxon>
    </lineage>
</organism>
<dbReference type="GO" id="GO:0103023">
    <property type="term" value="F:ITPase activity"/>
    <property type="evidence" value="ECO:0007669"/>
    <property type="project" value="UniProtKB-EC"/>
</dbReference>
<keyword evidence="3" id="KW-0479">Metal-binding</keyword>
<evidence type="ECO:0000256" key="1">
    <source>
        <dbReference type="ARBA" id="ARBA00001936"/>
    </source>
</evidence>
<dbReference type="InterPro" id="IPR050299">
    <property type="entry name" value="YjjX_NTPase"/>
</dbReference>
<proteinExistence type="predicted"/>
<dbReference type="SUPFAM" id="SSF52972">
    <property type="entry name" value="ITPase-like"/>
    <property type="match status" value="1"/>
</dbReference>
<evidence type="ECO:0000313" key="13">
    <source>
        <dbReference type="EMBL" id="KEZ53184.1"/>
    </source>
</evidence>
<keyword evidence="5" id="KW-0378">Hydrolase</keyword>
<evidence type="ECO:0000256" key="3">
    <source>
        <dbReference type="ARBA" id="ARBA00022723"/>
    </source>
</evidence>
<dbReference type="PANTHER" id="PTHR34699:SF2">
    <property type="entry name" value="NON-CANONICAL PURINE NTP PHOSPHATASE_PRRC1 DOMAIN-CONTAINING PROTEIN"/>
    <property type="match status" value="1"/>
</dbReference>
<evidence type="ECO:0000256" key="4">
    <source>
        <dbReference type="ARBA" id="ARBA00022741"/>
    </source>
</evidence>
<dbReference type="Pfam" id="PF01931">
    <property type="entry name" value="NTPase_I-T"/>
    <property type="match status" value="1"/>
</dbReference>
<evidence type="ECO:0000259" key="12">
    <source>
        <dbReference type="Pfam" id="PF01931"/>
    </source>
</evidence>
<evidence type="ECO:0000256" key="2">
    <source>
        <dbReference type="ARBA" id="ARBA00001946"/>
    </source>
</evidence>
<evidence type="ECO:0000256" key="7">
    <source>
        <dbReference type="ARBA" id="ARBA00023080"/>
    </source>
</evidence>
<dbReference type="EMBL" id="JNVC02000003">
    <property type="protein sequence ID" value="KEZ53184.1"/>
    <property type="molecule type" value="Genomic_DNA"/>
</dbReference>
<keyword evidence="14" id="KW-1185">Reference proteome</keyword>
<dbReference type="GO" id="GO:0009117">
    <property type="term" value="P:nucleotide metabolic process"/>
    <property type="evidence" value="ECO:0007669"/>
    <property type="project" value="UniProtKB-KW"/>
</dbReference>
<gene>
    <name evidence="13" type="primary">yjjX</name>
    <name evidence="13" type="ORF">GS18_0207755</name>
</gene>